<protein>
    <submittedName>
        <fullName evidence="2">Uncharacterized protein</fullName>
    </submittedName>
</protein>
<keyword evidence="3" id="KW-1185">Reference proteome</keyword>
<keyword evidence="1" id="KW-0732">Signal</keyword>
<comment type="caution">
    <text evidence="2">The sequence shown here is derived from an EMBL/GenBank/DDBJ whole genome shotgun (WGS) entry which is preliminary data.</text>
</comment>
<organism evidence="2 3">
    <name type="scientific">Paenibacillus agricola</name>
    <dbReference type="NCBI Taxonomy" id="2716264"/>
    <lineage>
        <taxon>Bacteria</taxon>
        <taxon>Bacillati</taxon>
        <taxon>Bacillota</taxon>
        <taxon>Bacilli</taxon>
        <taxon>Bacillales</taxon>
        <taxon>Paenibacillaceae</taxon>
        <taxon>Paenibacillus</taxon>
    </lineage>
</organism>
<evidence type="ECO:0000313" key="3">
    <source>
        <dbReference type="Proteomes" id="UP001165962"/>
    </source>
</evidence>
<evidence type="ECO:0000313" key="2">
    <source>
        <dbReference type="EMBL" id="NHN32319.1"/>
    </source>
</evidence>
<dbReference type="EMBL" id="JAAOIW010000008">
    <property type="protein sequence ID" value="NHN32319.1"/>
    <property type="molecule type" value="Genomic_DNA"/>
</dbReference>
<name>A0ABX0JDM6_9BACL</name>
<evidence type="ECO:0000256" key="1">
    <source>
        <dbReference type="SAM" id="SignalP"/>
    </source>
</evidence>
<gene>
    <name evidence="2" type="ORF">G9U52_20985</name>
</gene>
<accession>A0ABX0JDM6</accession>
<dbReference type="RefSeq" id="WP_166152620.1">
    <property type="nucleotide sequence ID" value="NZ_JAAOIW010000008.1"/>
</dbReference>
<feature type="chain" id="PRO_5046875486" evidence="1">
    <location>
        <begin position="25"/>
        <end position="169"/>
    </location>
</feature>
<reference evidence="2" key="1">
    <citation type="submission" date="2020-03" db="EMBL/GenBank/DDBJ databases">
        <title>Draft sequencing of Paenibacilllus sp. S3N08.</title>
        <authorList>
            <person name="Kim D.-U."/>
        </authorList>
    </citation>
    <scope>NUCLEOTIDE SEQUENCE</scope>
    <source>
        <strain evidence="2">S3N08</strain>
    </source>
</reference>
<feature type="signal peptide" evidence="1">
    <location>
        <begin position="1"/>
        <end position="24"/>
    </location>
</feature>
<proteinExistence type="predicted"/>
<dbReference type="Proteomes" id="UP001165962">
    <property type="component" value="Unassembled WGS sequence"/>
</dbReference>
<sequence>MRKFMLTIMITSLFSILMAGFASAATDGGYAPVPKNMDTRSAYIQDIYVKNEKTYMVVDYIEWYEGKEADQVFAKRESEFGLDGAPSGYYIINDNTKLRTFEIQADSAVFMQIYNRTGKPGEADIVWNESIALSKFKEIFAKDAILHEYPYHLSIQNGKVSKIIQQFIP</sequence>